<feature type="compositionally biased region" description="Polar residues" evidence="1">
    <location>
        <begin position="488"/>
        <end position="498"/>
    </location>
</feature>
<dbReference type="PRINTS" id="PR00153">
    <property type="entry name" value="CSAPPISMRASE"/>
</dbReference>
<dbReference type="Pfam" id="PF04641">
    <property type="entry name" value="Rtf2"/>
    <property type="match status" value="1"/>
</dbReference>
<dbReference type="GO" id="GO:0061630">
    <property type="term" value="F:ubiquitin protein ligase activity"/>
    <property type="evidence" value="ECO:0007669"/>
    <property type="project" value="TreeGrafter"/>
</dbReference>
<proteinExistence type="predicted"/>
<dbReference type="PANTHER" id="PTHR45625:SF1">
    <property type="entry name" value="RING-TYPE E3 UBIQUITIN-PROTEIN LIGASE PPIL2"/>
    <property type="match status" value="1"/>
</dbReference>
<dbReference type="FunFam" id="2.40.100.10:FF:000018">
    <property type="entry name" value="Peptidyl-prolyl cis-trans isomerase-like 2"/>
    <property type="match status" value="1"/>
</dbReference>
<dbReference type="GO" id="GO:0006457">
    <property type="term" value="P:protein folding"/>
    <property type="evidence" value="ECO:0007669"/>
    <property type="project" value="InterPro"/>
</dbReference>
<evidence type="ECO:0000259" key="2">
    <source>
        <dbReference type="PROSITE" id="PS50072"/>
    </source>
</evidence>
<dbReference type="PROSITE" id="PS00170">
    <property type="entry name" value="CSA_PPIASE_1"/>
    <property type="match status" value="1"/>
</dbReference>
<gene>
    <name evidence="3" type="ORF">EB796_009275</name>
</gene>
<evidence type="ECO:0000313" key="4">
    <source>
        <dbReference type="Proteomes" id="UP000593567"/>
    </source>
</evidence>
<dbReference type="Pfam" id="PF00160">
    <property type="entry name" value="Pro_isomerase"/>
    <property type="match status" value="1"/>
</dbReference>
<dbReference type="PANTHER" id="PTHR45625">
    <property type="entry name" value="PEPTIDYL-PROLYL CIS-TRANS ISOMERASE-RELATED"/>
    <property type="match status" value="1"/>
</dbReference>
<dbReference type="InterPro" id="IPR020892">
    <property type="entry name" value="Cyclophilin-type_PPIase_CS"/>
</dbReference>
<dbReference type="InterPro" id="IPR044666">
    <property type="entry name" value="Cyclophilin_A-like"/>
</dbReference>
<feature type="region of interest" description="Disordered" evidence="1">
    <location>
        <begin position="471"/>
        <end position="498"/>
    </location>
</feature>
<organism evidence="3 4">
    <name type="scientific">Bugula neritina</name>
    <name type="common">Brown bryozoan</name>
    <name type="synonym">Sertularia neritina</name>
    <dbReference type="NCBI Taxonomy" id="10212"/>
    <lineage>
        <taxon>Eukaryota</taxon>
        <taxon>Metazoa</taxon>
        <taxon>Spiralia</taxon>
        <taxon>Lophotrochozoa</taxon>
        <taxon>Bryozoa</taxon>
        <taxon>Gymnolaemata</taxon>
        <taxon>Cheilostomatida</taxon>
        <taxon>Flustrina</taxon>
        <taxon>Buguloidea</taxon>
        <taxon>Bugulidae</taxon>
        <taxon>Bugula</taxon>
    </lineage>
</organism>
<dbReference type="PROSITE" id="PS50072">
    <property type="entry name" value="CSA_PPIASE_2"/>
    <property type="match status" value="1"/>
</dbReference>
<dbReference type="CDD" id="cd01923">
    <property type="entry name" value="cyclophilin_RING"/>
    <property type="match status" value="1"/>
</dbReference>
<dbReference type="GO" id="GO:0003755">
    <property type="term" value="F:peptidyl-prolyl cis-trans isomerase activity"/>
    <property type="evidence" value="ECO:0007669"/>
    <property type="project" value="InterPro"/>
</dbReference>
<sequence length="498" mass="56414">MGKKQHQSDKLYLTATEWSTFYGGKKQESHGPKAKFRRLPFHCCGYILPFIKKYGINPVDGKKLSPKDLTKLNFHKNSKDQYHCPVTFKVFNENTHIVAIKPTGNVFALEAVERLNFKAKYFKDLINDEPFTRADVITIQDPEELGKFNLADFYHLKKGLKVTSEEEEKAKKDPKYKLKAISAETRDILNELDTTYKPEEKKSVEKRKADNVNAAHYSTGAVAASFTSTATDRATHQEADLIDEDKLKYERVKKKGYLRIHTNLGPLNVELHCDAVPKTCENFLLLCQRGYYNGTHFHRSIRNFMIQGGDPTGTGKGGDSAWGGAFSDEFKPNLIHAGRGVLSMANSGTNTNKSQFFFTYRSARHLDNKHTVFGKLVGGLETLDKMEKVETDKKGGDRPLQDIIFESCQVFMNPYEEAAEQLAKEREERKKQEIEEAKKLLPKRPKKAEDEGMKVYKSSGVGKYINPSSSIKAENEVSEPMTKKKKTATGSFGDFSSW</sequence>
<evidence type="ECO:0000313" key="3">
    <source>
        <dbReference type="EMBL" id="KAF6032461.1"/>
    </source>
</evidence>
<dbReference type="SUPFAM" id="SSF50891">
    <property type="entry name" value="Cyclophilin-like"/>
    <property type="match status" value="1"/>
</dbReference>
<dbReference type="InterPro" id="IPR002130">
    <property type="entry name" value="Cyclophilin-type_PPIase_dom"/>
</dbReference>
<name>A0A7J7K3A7_BUGNE</name>
<evidence type="ECO:0000256" key="1">
    <source>
        <dbReference type="SAM" id="MobiDB-lite"/>
    </source>
</evidence>
<dbReference type="InterPro" id="IPR029000">
    <property type="entry name" value="Cyclophilin-like_dom_sf"/>
</dbReference>
<protein>
    <submittedName>
        <fullName evidence="3">PPIL2</fullName>
    </submittedName>
</protein>
<reference evidence="3" key="1">
    <citation type="submission" date="2020-06" db="EMBL/GenBank/DDBJ databases">
        <title>Draft genome of Bugula neritina, a colonial animal packing powerful symbionts and potential medicines.</title>
        <authorList>
            <person name="Rayko M."/>
        </authorList>
    </citation>
    <scope>NUCLEOTIDE SEQUENCE [LARGE SCALE GENOMIC DNA]</scope>
    <source>
        <strain evidence="3">Kwan_BN1</strain>
    </source>
</reference>
<dbReference type="OrthoDB" id="30774at2759"/>
<dbReference type="Gene3D" id="2.40.100.10">
    <property type="entry name" value="Cyclophilin-like"/>
    <property type="match status" value="1"/>
</dbReference>
<comment type="caution">
    <text evidence="3">The sequence shown here is derived from an EMBL/GenBank/DDBJ whole genome shotgun (WGS) entry which is preliminary data.</text>
</comment>
<feature type="domain" description="PPIase cyclophilin-type" evidence="2">
    <location>
        <begin position="261"/>
        <end position="410"/>
    </location>
</feature>
<dbReference type="Proteomes" id="UP000593567">
    <property type="component" value="Unassembled WGS sequence"/>
</dbReference>
<dbReference type="EMBL" id="VXIV02001507">
    <property type="protein sequence ID" value="KAF6032461.1"/>
    <property type="molecule type" value="Genomic_DNA"/>
</dbReference>
<keyword evidence="4" id="KW-1185">Reference proteome</keyword>
<dbReference type="GO" id="GO:0000209">
    <property type="term" value="P:protein polyubiquitination"/>
    <property type="evidence" value="ECO:0007669"/>
    <property type="project" value="TreeGrafter"/>
</dbReference>
<dbReference type="AlphaFoldDB" id="A0A7J7K3A7"/>
<dbReference type="GO" id="GO:0071013">
    <property type="term" value="C:catalytic step 2 spliceosome"/>
    <property type="evidence" value="ECO:0007669"/>
    <property type="project" value="TreeGrafter"/>
</dbReference>
<accession>A0A7J7K3A7</accession>